<evidence type="ECO:0000256" key="14">
    <source>
        <dbReference type="PIRSR" id="PIRSR604329-50"/>
    </source>
</evidence>
<dbReference type="InterPro" id="IPR004329">
    <property type="entry name" value="CcmE"/>
</dbReference>
<dbReference type="GO" id="GO:0017004">
    <property type="term" value="P:cytochrome complex assembly"/>
    <property type="evidence" value="ECO:0007669"/>
    <property type="project" value="UniProtKB-KW"/>
</dbReference>
<evidence type="ECO:0000256" key="12">
    <source>
        <dbReference type="ARBA" id="ARBA00056663"/>
    </source>
</evidence>
<evidence type="ECO:0000256" key="7">
    <source>
        <dbReference type="ARBA" id="ARBA00022748"/>
    </source>
</evidence>
<dbReference type="InterPro" id="IPR012340">
    <property type="entry name" value="NA-bd_OB-fold"/>
</dbReference>
<dbReference type="RefSeq" id="WP_354695857.1">
    <property type="nucleotide sequence ID" value="NZ_JAZHOG010000008.1"/>
</dbReference>
<accession>A0AAW9RJK1</accession>
<evidence type="ECO:0000256" key="8">
    <source>
        <dbReference type="ARBA" id="ARBA00022968"/>
    </source>
</evidence>
<reference evidence="15 16" key="1">
    <citation type="submission" date="2024-02" db="EMBL/GenBank/DDBJ databases">
        <title>A novel Wenzhouxiangellaceae bacterium, isolated from coastal sediments.</title>
        <authorList>
            <person name="Du Z.-J."/>
            <person name="Ye Y.-Q."/>
            <person name="Zhang X.-Y."/>
        </authorList>
    </citation>
    <scope>NUCLEOTIDE SEQUENCE [LARGE SCALE GENOMIC DNA]</scope>
    <source>
        <strain evidence="15 16">CH-27</strain>
    </source>
</reference>
<dbReference type="GO" id="GO:0017003">
    <property type="term" value="P:protein-heme linkage"/>
    <property type="evidence" value="ECO:0007669"/>
    <property type="project" value="UniProtKB-UniRule"/>
</dbReference>
<comment type="caution">
    <text evidence="15">The sequence shown here is derived from an EMBL/GenBank/DDBJ whole genome shotgun (WGS) entry which is preliminary data.</text>
</comment>
<keyword evidence="7 13" id="KW-0201">Cytochrome c-type biogenesis</keyword>
<keyword evidence="5 13" id="KW-0812">Transmembrane</keyword>
<dbReference type="SUPFAM" id="SSF82093">
    <property type="entry name" value="Heme chaperone CcmE"/>
    <property type="match status" value="1"/>
</dbReference>
<keyword evidence="4 13" id="KW-0349">Heme</keyword>
<feature type="binding site" description="covalent" evidence="13 14">
    <location>
        <position position="124"/>
    </location>
    <ligand>
        <name>heme</name>
        <dbReference type="ChEBI" id="CHEBI:30413"/>
    </ligand>
</feature>
<dbReference type="PANTHER" id="PTHR34128">
    <property type="entry name" value="CYTOCHROME C-TYPE BIOGENESIS PROTEIN CCME HOMOLOG, MITOCHONDRIAL"/>
    <property type="match status" value="1"/>
</dbReference>
<dbReference type="GO" id="GO:0046872">
    <property type="term" value="F:metal ion binding"/>
    <property type="evidence" value="ECO:0007669"/>
    <property type="project" value="UniProtKB-KW"/>
</dbReference>
<dbReference type="EMBL" id="JAZHOG010000008">
    <property type="protein sequence ID" value="MEJ8568535.1"/>
    <property type="molecule type" value="Genomic_DNA"/>
</dbReference>
<evidence type="ECO:0000256" key="2">
    <source>
        <dbReference type="ARBA" id="ARBA00022475"/>
    </source>
</evidence>
<evidence type="ECO:0000256" key="11">
    <source>
        <dbReference type="ARBA" id="ARBA00023136"/>
    </source>
</evidence>
<evidence type="ECO:0000256" key="13">
    <source>
        <dbReference type="HAMAP-Rule" id="MF_01959"/>
    </source>
</evidence>
<feature type="topological domain" description="Cytoplasmic" evidence="13">
    <location>
        <begin position="1"/>
        <end position="8"/>
    </location>
</feature>
<dbReference type="NCBIfam" id="NF009729">
    <property type="entry name" value="PRK13254.1-3"/>
    <property type="match status" value="1"/>
</dbReference>
<dbReference type="InterPro" id="IPR036127">
    <property type="entry name" value="CcmE-like_sf"/>
</dbReference>
<keyword evidence="6 13" id="KW-0479">Metal-binding</keyword>
<sequence length="153" mass="16384">MTPTRKRRLIATLLILVGVGVAAAITFYSLQQNLLYFQSPSEVAELEMPADRQFRLGGLVKTGSTEREPDGLAVRFVVTDGLAEIPVRYVGILPDLFREGQGVIARGSLDGSGEFAATEVLAKHDENYMPPEVADALEKAGHPAAAGSSDREG</sequence>
<dbReference type="Proteomes" id="UP001359886">
    <property type="component" value="Unassembled WGS sequence"/>
</dbReference>
<comment type="function">
    <text evidence="12 13">Heme chaperone required for the biogenesis of c-type cytochromes. Transiently binds heme delivered by CcmC and transfers the heme to apo-cytochromes in a process facilitated by CcmF and CcmH.</text>
</comment>
<evidence type="ECO:0000256" key="4">
    <source>
        <dbReference type="ARBA" id="ARBA00022617"/>
    </source>
</evidence>
<keyword evidence="10 13" id="KW-0408">Iron</keyword>
<dbReference type="PANTHER" id="PTHR34128:SF2">
    <property type="entry name" value="CYTOCHROME C-TYPE BIOGENESIS PROTEIN CCME HOMOLOG, MITOCHONDRIAL"/>
    <property type="match status" value="1"/>
</dbReference>
<feature type="topological domain" description="Extracellular" evidence="13">
    <location>
        <begin position="30"/>
        <end position="153"/>
    </location>
</feature>
<dbReference type="FunFam" id="2.40.50.140:FF:000104">
    <property type="entry name" value="Cytochrome c-type biogenesis protein CcmE"/>
    <property type="match status" value="1"/>
</dbReference>
<name>A0AAW9RJK1_9GAMM</name>
<proteinExistence type="inferred from homology"/>
<comment type="similarity">
    <text evidence="13">Belongs to the CcmE/CycJ family.</text>
</comment>
<dbReference type="Gene3D" id="2.40.50.140">
    <property type="entry name" value="Nucleic acid-binding proteins"/>
    <property type="match status" value="1"/>
</dbReference>
<keyword evidence="3" id="KW-0997">Cell inner membrane</keyword>
<keyword evidence="16" id="KW-1185">Reference proteome</keyword>
<keyword evidence="9 13" id="KW-1133">Transmembrane helix</keyword>
<protein>
    <recommendedName>
        <fullName evidence="13">Cytochrome c-type biogenesis protein CcmE</fullName>
    </recommendedName>
    <alternativeName>
        <fullName evidence="13">Cytochrome c maturation protein E</fullName>
    </alternativeName>
    <alternativeName>
        <fullName evidence="13">Heme chaperone CcmE</fullName>
    </alternativeName>
</protein>
<evidence type="ECO:0000256" key="5">
    <source>
        <dbReference type="ARBA" id="ARBA00022692"/>
    </source>
</evidence>
<dbReference type="GO" id="GO:0020037">
    <property type="term" value="F:heme binding"/>
    <property type="evidence" value="ECO:0007669"/>
    <property type="project" value="InterPro"/>
</dbReference>
<keyword evidence="2 13" id="KW-1003">Cell membrane</keyword>
<comment type="subcellular location">
    <subcellularLocation>
        <location evidence="1">Cell inner membrane</location>
    </subcellularLocation>
    <subcellularLocation>
        <location evidence="13">Cell membrane</location>
        <topology evidence="13">Single-pass type II membrane protein</topology>
    </subcellularLocation>
</comment>
<dbReference type="HAMAP" id="MF_01959">
    <property type="entry name" value="CcmE"/>
    <property type="match status" value="1"/>
</dbReference>
<evidence type="ECO:0000256" key="6">
    <source>
        <dbReference type="ARBA" id="ARBA00022723"/>
    </source>
</evidence>
<dbReference type="GO" id="GO:0005886">
    <property type="term" value="C:plasma membrane"/>
    <property type="evidence" value="ECO:0007669"/>
    <property type="project" value="UniProtKB-SubCell"/>
</dbReference>
<feature type="binding site" description="axial binding residue" evidence="13 14">
    <location>
        <position position="128"/>
    </location>
    <ligand>
        <name>heme</name>
        <dbReference type="ChEBI" id="CHEBI:30413"/>
    </ligand>
    <ligandPart>
        <name>Fe</name>
        <dbReference type="ChEBI" id="CHEBI:18248"/>
    </ligandPart>
</feature>
<evidence type="ECO:0000313" key="15">
    <source>
        <dbReference type="EMBL" id="MEJ8568535.1"/>
    </source>
</evidence>
<gene>
    <name evidence="13 15" type="primary">ccmE</name>
    <name evidence="13" type="synonym">cycJ</name>
    <name evidence="15" type="ORF">V3330_12960</name>
</gene>
<evidence type="ECO:0000256" key="3">
    <source>
        <dbReference type="ARBA" id="ARBA00022519"/>
    </source>
</evidence>
<evidence type="ECO:0000256" key="9">
    <source>
        <dbReference type="ARBA" id="ARBA00022989"/>
    </source>
</evidence>
<evidence type="ECO:0000256" key="10">
    <source>
        <dbReference type="ARBA" id="ARBA00023004"/>
    </source>
</evidence>
<evidence type="ECO:0000313" key="16">
    <source>
        <dbReference type="Proteomes" id="UP001359886"/>
    </source>
</evidence>
<dbReference type="NCBIfam" id="NF009727">
    <property type="entry name" value="PRK13254.1-1"/>
    <property type="match status" value="1"/>
</dbReference>
<evidence type="ECO:0000256" key="1">
    <source>
        <dbReference type="ARBA" id="ARBA00004533"/>
    </source>
</evidence>
<organism evidence="15 16">
    <name type="scientific">Elongatibacter sediminis</name>
    <dbReference type="NCBI Taxonomy" id="3119006"/>
    <lineage>
        <taxon>Bacteria</taxon>
        <taxon>Pseudomonadati</taxon>
        <taxon>Pseudomonadota</taxon>
        <taxon>Gammaproteobacteria</taxon>
        <taxon>Chromatiales</taxon>
        <taxon>Wenzhouxiangellaceae</taxon>
        <taxon>Elongatibacter</taxon>
    </lineage>
</organism>
<keyword evidence="8 13" id="KW-0735">Signal-anchor</keyword>
<dbReference type="NCBIfam" id="NF009731">
    <property type="entry name" value="PRK13254.1-5"/>
    <property type="match status" value="1"/>
</dbReference>
<dbReference type="AlphaFoldDB" id="A0AAW9RJK1"/>
<dbReference type="Pfam" id="PF03100">
    <property type="entry name" value="CcmE"/>
    <property type="match status" value="1"/>
</dbReference>
<keyword evidence="11 13" id="KW-0472">Membrane</keyword>